<feature type="chain" id="PRO_5021774294" evidence="1">
    <location>
        <begin position="22"/>
        <end position="114"/>
    </location>
</feature>
<dbReference type="RefSeq" id="WP_144040220.1">
    <property type="nucleotide sequence ID" value="NZ_BMPL01000010.1"/>
</dbReference>
<proteinExistence type="predicted"/>
<keyword evidence="1" id="KW-0732">Signal</keyword>
<dbReference type="Pfam" id="PF12514">
    <property type="entry name" value="DUF3718"/>
    <property type="match status" value="1"/>
</dbReference>
<name>A0A553JPF6_SHEHA</name>
<dbReference type="InterPro" id="IPR022193">
    <property type="entry name" value="DUF3718"/>
</dbReference>
<organism evidence="2 3">
    <name type="scientific">Shewanella hanedai</name>
    <name type="common">Alteromonas hanedai</name>
    <dbReference type="NCBI Taxonomy" id="25"/>
    <lineage>
        <taxon>Bacteria</taxon>
        <taxon>Pseudomonadati</taxon>
        <taxon>Pseudomonadota</taxon>
        <taxon>Gammaproteobacteria</taxon>
        <taxon>Alteromonadales</taxon>
        <taxon>Shewanellaceae</taxon>
        <taxon>Shewanella</taxon>
    </lineage>
</organism>
<sequence>MKKLLTIATLFLTPLAFNASAAMDPQLKKTLVDVCKAGASNSMYKLHKTVKSYRINEQRIYPRLVCNGETFHQFTLSQGADKTAKHIGQYMKGSVTIKDIAMTYNSAEMLTVSY</sequence>
<evidence type="ECO:0000256" key="1">
    <source>
        <dbReference type="SAM" id="SignalP"/>
    </source>
</evidence>
<feature type="signal peptide" evidence="1">
    <location>
        <begin position="1"/>
        <end position="21"/>
    </location>
</feature>
<keyword evidence="3" id="KW-1185">Reference proteome</keyword>
<accession>A0A553JPF6</accession>
<dbReference type="AlphaFoldDB" id="A0A553JPF6"/>
<evidence type="ECO:0000313" key="3">
    <source>
        <dbReference type="Proteomes" id="UP000318126"/>
    </source>
</evidence>
<gene>
    <name evidence="2" type="ORF">FN961_10935</name>
</gene>
<evidence type="ECO:0000313" key="2">
    <source>
        <dbReference type="EMBL" id="TRY14336.1"/>
    </source>
</evidence>
<reference evidence="3" key="1">
    <citation type="submission" date="2019-07" db="EMBL/GenBank/DDBJ databases">
        <title>Shewanella sp. YLB-08 draft genomic sequence.</title>
        <authorList>
            <person name="Yu L."/>
        </authorList>
    </citation>
    <scope>NUCLEOTIDE SEQUENCE [LARGE SCALE GENOMIC DNA]</scope>
    <source>
        <strain evidence="3">JCM 20706</strain>
    </source>
</reference>
<dbReference type="OrthoDB" id="6401678at2"/>
<dbReference type="Proteomes" id="UP000318126">
    <property type="component" value="Unassembled WGS sequence"/>
</dbReference>
<dbReference type="EMBL" id="VKGK01000011">
    <property type="protein sequence ID" value="TRY14336.1"/>
    <property type="molecule type" value="Genomic_DNA"/>
</dbReference>
<protein>
    <submittedName>
        <fullName evidence="2">DUF3718 domain-containing protein</fullName>
    </submittedName>
</protein>
<comment type="caution">
    <text evidence="2">The sequence shown here is derived from an EMBL/GenBank/DDBJ whole genome shotgun (WGS) entry which is preliminary data.</text>
</comment>